<dbReference type="PANTHER" id="PTHR46575:SF1">
    <property type="entry name" value="AMYLOID PROTEIN-BINDING PROTEIN 2"/>
    <property type="match status" value="1"/>
</dbReference>
<dbReference type="GO" id="GO:1990756">
    <property type="term" value="F:ubiquitin-like ligase-substrate adaptor activity"/>
    <property type="evidence" value="ECO:0007669"/>
    <property type="project" value="TreeGrafter"/>
</dbReference>
<name>A0A1Y1NDT8_PHOPY</name>
<protein>
    <submittedName>
        <fullName evidence="1">Uncharacterized protein</fullName>
    </submittedName>
</protein>
<dbReference type="PANTHER" id="PTHR46575">
    <property type="entry name" value="AMYLOID PROTEIN-BINDING PROTEIN 2"/>
    <property type="match status" value="1"/>
</dbReference>
<proteinExistence type="predicted"/>
<dbReference type="AlphaFoldDB" id="A0A1Y1NDT8"/>
<dbReference type="InterPro" id="IPR042476">
    <property type="entry name" value="APPBP2"/>
</dbReference>
<organism evidence="1">
    <name type="scientific">Photinus pyralis</name>
    <name type="common">Common eastern firefly</name>
    <name type="synonym">Lampyris pyralis</name>
    <dbReference type="NCBI Taxonomy" id="7054"/>
    <lineage>
        <taxon>Eukaryota</taxon>
        <taxon>Metazoa</taxon>
        <taxon>Ecdysozoa</taxon>
        <taxon>Arthropoda</taxon>
        <taxon>Hexapoda</taxon>
        <taxon>Insecta</taxon>
        <taxon>Pterygota</taxon>
        <taxon>Neoptera</taxon>
        <taxon>Endopterygota</taxon>
        <taxon>Coleoptera</taxon>
        <taxon>Polyphaga</taxon>
        <taxon>Elateriformia</taxon>
        <taxon>Elateroidea</taxon>
        <taxon>Lampyridae</taxon>
        <taxon>Lampyrinae</taxon>
        <taxon>Photinus</taxon>
    </lineage>
</organism>
<dbReference type="GO" id="GO:0006886">
    <property type="term" value="P:intracellular protein transport"/>
    <property type="evidence" value="ECO:0007669"/>
    <property type="project" value="InterPro"/>
</dbReference>
<dbReference type="EMBL" id="GEZM01006550">
    <property type="protein sequence ID" value="JAV95728.1"/>
    <property type="molecule type" value="Transcribed_RNA"/>
</dbReference>
<evidence type="ECO:0000313" key="1">
    <source>
        <dbReference type="EMBL" id="JAV95728.1"/>
    </source>
</evidence>
<dbReference type="GO" id="GO:0031462">
    <property type="term" value="C:Cul2-RING ubiquitin ligase complex"/>
    <property type="evidence" value="ECO:0007669"/>
    <property type="project" value="TreeGrafter"/>
</dbReference>
<reference evidence="1" key="1">
    <citation type="journal article" date="2016" name="Sci. Rep.">
        <title>Molecular characterization of firefly nuptial gifts: a multi-omics approach sheds light on postcopulatory sexual selection.</title>
        <authorList>
            <person name="Al-Wathiqui N."/>
            <person name="Fallon T.R."/>
            <person name="South A."/>
            <person name="Weng J.K."/>
            <person name="Lewis S.M."/>
        </authorList>
    </citation>
    <scope>NUCLEOTIDE SEQUENCE</scope>
</reference>
<dbReference type="GO" id="GO:0043161">
    <property type="term" value="P:proteasome-mediated ubiquitin-dependent protein catabolic process"/>
    <property type="evidence" value="ECO:0007669"/>
    <property type="project" value="TreeGrafter"/>
</dbReference>
<accession>A0A1Y1NDT8</accession>
<sequence>MSEQPFTLYSLCINVAVTDCVTLCRFCKKEFRLLPDNVLFDFYYKMYTEKRLCLLGVEYSELQVFSRMLKVKHKRSKLLKSFQSLIDHGSNVMEELLLSYSKYRTTPEPITSNIIDIGLKLGGFLNEGGWYNYSVEVLNVVEELCKKRSRNANTLCKLLDCYHKYVRYTLGRLFMLSL</sequence>